<accession>A0ABT3JP50</accession>
<organism evidence="3 4">
    <name type="scientific">Kaistella yananensis</name>
    <dbReference type="NCBI Taxonomy" id="2989820"/>
    <lineage>
        <taxon>Bacteria</taxon>
        <taxon>Pseudomonadati</taxon>
        <taxon>Bacteroidota</taxon>
        <taxon>Flavobacteriia</taxon>
        <taxon>Flavobacteriales</taxon>
        <taxon>Weeksellaceae</taxon>
        <taxon>Chryseobacterium group</taxon>
        <taxon>Kaistella</taxon>
    </lineage>
</organism>
<dbReference type="Pfam" id="PF08327">
    <property type="entry name" value="AHSA1"/>
    <property type="match status" value="1"/>
</dbReference>
<keyword evidence="4" id="KW-1185">Reference proteome</keyword>
<proteinExistence type="inferred from homology"/>
<name>A0ABT3JP50_9FLAO</name>
<dbReference type="InterPro" id="IPR013538">
    <property type="entry name" value="ASHA1/2-like_C"/>
</dbReference>
<evidence type="ECO:0000313" key="3">
    <source>
        <dbReference type="EMBL" id="MCW4452554.1"/>
    </source>
</evidence>
<feature type="domain" description="Activator of Hsp90 ATPase homologue 1/2-like C-terminal" evidence="2">
    <location>
        <begin position="11"/>
        <end position="110"/>
    </location>
</feature>
<comment type="similarity">
    <text evidence="1">Belongs to the AHA1 family.</text>
</comment>
<dbReference type="Proteomes" id="UP001209107">
    <property type="component" value="Unassembled WGS sequence"/>
</dbReference>
<dbReference type="SUPFAM" id="SSF55961">
    <property type="entry name" value="Bet v1-like"/>
    <property type="match status" value="1"/>
</dbReference>
<protein>
    <submittedName>
        <fullName evidence="3">SRPBCC domain-containing protein</fullName>
    </submittedName>
</protein>
<comment type="caution">
    <text evidence="3">The sequence shown here is derived from an EMBL/GenBank/DDBJ whole genome shotgun (WGS) entry which is preliminary data.</text>
</comment>
<reference evidence="3 4" key="1">
    <citation type="submission" date="2022-10" db="EMBL/GenBank/DDBJ databases">
        <title>Kaistella sp. BT-6-1-3.</title>
        <authorList>
            <person name="Ai J."/>
            <person name="Deng Z."/>
        </authorList>
    </citation>
    <scope>NUCLEOTIDE SEQUENCE [LARGE SCALE GENOMIC DNA]</scope>
    <source>
        <strain evidence="3 4">BT6-1-3</strain>
    </source>
</reference>
<dbReference type="InterPro" id="IPR023393">
    <property type="entry name" value="START-like_dom_sf"/>
</dbReference>
<evidence type="ECO:0000313" key="4">
    <source>
        <dbReference type="Proteomes" id="UP001209107"/>
    </source>
</evidence>
<sequence>MKILEFKTQINAPAEKVWKVLFTQDANKNWSSAVNEGTYFEGTWEEGSVMRFLDDENNGMYNSVEKNIPNRELTMKHLGWIYDGELSPQDWEDSTVTYLLESNENGTLLTGKINALDEFVDFFNSKYPSNFEK</sequence>
<evidence type="ECO:0000259" key="2">
    <source>
        <dbReference type="Pfam" id="PF08327"/>
    </source>
</evidence>
<dbReference type="RefSeq" id="WP_265144671.1">
    <property type="nucleotide sequence ID" value="NZ_JAPCHZ010000005.1"/>
</dbReference>
<evidence type="ECO:0000256" key="1">
    <source>
        <dbReference type="ARBA" id="ARBA00006817"/>
    </source>
</evidence>
<gene>
    <name evidence="3" type="ORF">OK344_10075</name>
</gene>
<dbReference type="EMBL" id="JAPCHZ010000005">
    <property type="protein sequence ID" value="MCW4452554.1"/>
    <property type="molecule type" value="Genomic_DNA"/>
</dbReference>
<dbReference type="Gene3D" id="3.30.530.20">
    <property type="match status" value="1"/>
</dbReference>